<evidence type="ECO:0000313" key="8">
    <source>
        <dbReference type="Proteomes" id="UP000053558"/>
    </source>
</evidence>
<feature type="domain" description="RSE1/DDB1/CPSF1 second beta-propeller" evidence="6">
    <location>
        <begin position="684"/>
        <end position="1053"/>
    </location>
</feature>
<dbReference type="InterPro" id="IPR018846">
    <property type="entry name" value="Beta-prop_RSE1/DDB1/CPSF1_1st"/>
</dbReference>
<protein>
    <submittedName>
        <fullName evidence="7">Uncharacterized protein</fullName>
    </submittedName>
</protein>
<dbReference type="InterPro" id="IPR050358">
    <property type="entry name" value="RSE1/DDB1/CFT1"/>
</dbReference>
<dbReference type="RefSeq" id="XP_007775410.1">
    <property type="nucleotide sequence ID" value="XM_007777220.1"/>
</dbReference>
<evidence type="ECO:0000259" key="5">
    <source>
        <dbReference type="Pfam" id="PF10433"/>
    </source>
</evidence>
<accession>R7SF67</accession>
<dbReference type="InterPro" id="IPR004871">
    <property type="entry name" value="RSE1/DDB1/CPSF1_C"/>
</dbReference>
<dbReference type="Pfam" id="PF10433">
    <property type="entry name" value="Beta-prop_RSE1_1st"/>
    <property type="match status" value="1"/>
</dbReference>
<dbReference type="InterPro" id="IPR058543">
    <property type="entry name" value="Beta-prop_RSE1/DDB1/CPSF1_2nd"/>
</dbReference>
<keyword evidence="8" id="KW-1185">Reference proteome</keyword>
<evidence type="ECO:0000259" key="4">
    <source>
        <dbReference type="Pfam" id="PF03178"/>
    </source>
</evidence>
<gene>
    <name evidence="7" type="ORF">CONPUDRAFT_133073</name>
</gene>
<dbReference type="EMBL" id="JH711592">
    <property type="protein sequence ID" value="EIW74392.1"/>
    <property type="molecule type" value="Genomic_DNA"/>
</dbReference>
<evidence type="ECO:0000259" key="6">
    <source>
        <dbReference type="Pfam" id="PF23726"/>
    </source>
</evidence>
<organism evidence="7 8">
    <name type="scientific">Coniophora puteana (strain RWD-64-598)</name>
    <name type="common">Brown rot fungus</name>
    <dbReference type="NCBI Taxonomy" id="741705"/>
    <lineage>
        <taxon>Eukaryota</taxon>
        <taxon>Fungi</taxon>
        <taxon>Dikarya</taxon>
        <taxon>Basidiomycota</taxon>
        <taxon>Agaricomycotina</taxon>
        <taxon>Agaricomycetes</taxon>
        <taxon>Agaricomycetidae</taxon>
        <taxon>Boletales</taxon>
        <taxon>Coniophorineae</taxon>
        <taxon>Coniophoraceae</taxon>
        <taxon>Coniophora</taxon>
    </lineage>
</organism>
<dbReference type="InterPro" id="IPR015943">
    <property type="entry name" value="WD40/YVTN_repeat-like_dom_sf"/>
</dbReference>
<dbReference type="Pfam" id="PF03178">
    <property type="entry name" value="CPSF_A"/>
    <property type="match status" value="1"/>
</dbReference>
<proteinExistence type="predicted"/>
<dbReference type="eggNOG" id="KOG1896">
    <property type="taxonomic scope" value="Eukaryota"/>
</dbReference>
<dbReference type="PANTHER" id="PTHR10644">
    <property type="entry name" value="DNA REPAIR/RNA PROCESSING CPSF FAMILY"/>
    <property type="match status" value="1"/>
</dbReference>
<name>R7SF67_CONPW</name>
<dbReference type="Gene3D" id="2.130.10.10">
    <property type="entry name" value="YVTN repeat-like/Quinoprotein amine dehydrogenase"/>
    <property type="match status" value="2"/>
</dbReference>
<dbReference type="KEGG" id="cput:CONPUDRAFT_133073"/>
<keyword evidence="2" id="KW-0539">Nucleus</keyword>
<dbReference type="Pfam" id="PF23726">
    <property type="entry name" value="Beta-prop_RSE1_2nd"/>
    <property type="match status" value="1"/>
</dbReference>
<dbReference type="Proteomes" id="UP000053558">
    <property type="component" value="Unassembled WGS sequence"/>
</dbReference>
<sequence length="1490" mass="160765">MHALRHDILPASGTEFAVSLKLTPSSLNEYSTSSSRVLSNLVTARSNIIRIYEVREDAASLSSQVEAEKERKSHVRKGTEAVEGEVEMDTGGDGWVNMGSVKSTSSGPPTVTRFHFVREHVVHGIVTGMDCIRTISSNEDRMDRLLVSFKDAKIALLEWSDAAHDLITVSIHTYERSEQLMSIDAPLFRSSLRVDPLSRCAALSLPNNALAILPFYQTQAEFDVIEGEGETEGMRDVPYSPSFILDLPVDVDSSLCNVIDFAFLPGFNNPTLAVLCQSEQTWAGRLKEHRDTTLVVTFTLDLLSCTFPILSTLRGLPSDAFSLSPATLPPDFTSGLSGGASNAHGVVVLTPDAVLYADQARCVGAAVSGWATRTSDLSISNAYLTGGTAKDAEGDVKPLALEGAFPLLLTPTALLLVLRSGEMHVVRLVTEGRSVGRVDVGPCVGQTVMPATVVRVKAPQRALGQGQGEGEKAKERRMVFVGSIVGPATLLSAERVEETAAANGNGVNGSGANGHVENKDAGMEMDVDLDDDDDLYGPTTLTSQPSSGSAEEALRFAFCDAIPAHGPILDMAFALGKWGDRYVPELVASTGAEHLGGFTLFQRDLPIRTKRKLHVLGGARGIWSISVKQSPRGSAASSAGAGPNPELANDTVVISTDANPSPGVSRIATRSTRTDLAIPTRIPGTTVGAGPFFGRTAILHVMTNSIRVLEPDGTERQSIKDTDGNMPRAKIRWCSICDPVVLIIREDDTLGLFIGEPERGRIRRKDMSPMGEKSSRYIAGCFFADTSGLFEAFMDPKAAAASSKGDKDKGATQTMQSVVNAATNSQWLVLVRPQGVLEIWTLPKLTLVFSTTLIATLDNVCADSYDPAALSLPQDPPRKPQELDVENIVMAQLGESNPTPHLMVFLRSGQVAIYETVHHPPPPDPSAHGTRNAYLKIKFVKVASKTLDVKHATDDPSSSSSDGASASAKATASVLAEQKRISRAFIPFTTSPPRPGHPGSSTTLSGAFLTGDKPHWIIRTDAGGVRLYPSGHALVHAFSACSLWESRGDFLVYSDEGPTLLEWAPDLEVHGPLPSRSVPKGRTYGKVVYEHGSGLVIASADGWASFASYDEDGAIVWEPDAPGVAFPKADCSTLELISPELWITLDGYEFAPNEFVNAVEVVTLETLSTETGSKEFVAVGTTINRGEDLAVRGATYIFEVVEVVPDPSSKLDRWYKLKMRVRDDAKGPVTALCGINGYLVSSMGQKIFIRAFDLDERLVGVAFLDAGVYVTSLKALKNLLLIGDAVKSVWLVAFQEDPYKLVILSKDIRRQYAASVDFFFANGELSIVTEDEEGVLRAYEYDPNDPESRSGQQLLCHTEFHGHKECSTTLTIARRTKTEHEIPQAKLISGFGDGSLSALTPVDEAAFKRLQLLQGQLTRNVQHIAGLNPRAFRIVRNETVSKPLSKGILDGQLLSSFEAQGITRQGEMTRQIGTERTTILQEWIGLNTPW</sequence>
<dbReference type="GO" id="GO:0005634">
    <property type="term" value="C:nucleus"/>
    <property type="evidence" value="ECO:0007669"/>
    <property type="project" value="UniProtKB-SubCell"/>
</dbReference>
<dbReference type="GO" id="GO:0003676">
    <property type="term" value="F:nucleic acid binding"/>
    <property type="evidence" value="ECO:0007669"/>
    <property type="project" value="InterPro"/>
</dbReference>
<evidence type="ECO:0000313" key="7">
    <source>
        <dbReference type="EMBL" id="EIW74392.1"/>
    </source>
</evidence>
<dbReference type="GeneID" id="19200453"/>
<feature type="domain" description="RSE1/DDB1/CPSF1 C-terminal" evidence="4">
    <location>
        <begin position="1132"/>
        <end position="1458"/>
    </location>
</feature>
<dbReference type="OrthoDB" id="6109at2759"/>
<evidence type="ECO:0000256" key="1">
    <source>
        <dbReference type="ARBA" id="ARBA00004123"/>
    </source>
</evidence>
<evidence type="ECO:0000256" key="3">
    <source>
        <dbReference type="SAM" id="MobiDB-lite"/>
    </source>
</evidence>
<dbReference type="OMA" id="GQVTQGW"/>
<reference evidence="8" key="1">
    <citation type="journal article" date="2012" name="Science">
        <title>The Paleozoic origin of enzymatic lignin decomposition reconstructed from 31 fungal genomes.</title>
        <authorList>
            <person name="Floudas D."/>
            <person name="Binder M."/>
            <person name="Riley R."/>
            <person name="Barry K."/>
            <person name="Blanchette R.A."/>
            <person name="Henrissat B."/>
            <person name="Martinez A.T."/>
            <person name="Otillar R."/>
            <person name="Spatafora J.W."/>
            <person name="Yadav J.S."/>
            <person name="Aerts A."/>
            <person name="Benoit I."/>
            <person name="Boyd A."/>
            <person name="Carlson A."/>
            <person name="Copeland A."/>
            <person name="Coutinho P.M."/>
            <person name="de Vries R.P."/>
            <person name="Ferreira P."/>
            <person name="Findley K."/>
            <person name="Foster B."/>
            <person name="Gaskell J."/>
            <person name="Glotzer D."/>
            <person name="Gorecki P."/>
            <person name="Heitman J."/>
            <person name="Hesse C."/>
            <person name="Hori C."/>
            <person name="Igarashi K."/>
            <person name="Jurgens J.A."/>
            <person name="Kallen N."/>
            <person name="Kersten P."/>
            <person name="Kohler A."/>
            <person name="Kuees U."/>
            <person name="Kumar T.K.A."/>
            <person name="Kuo A."/>
            <person name="LaButti K."/>
            <person name="Larrondo L.F."/>
            <person name="Lindquist E."/>
            <person name="Ling A."/>
            <person name="Lombard V."/>
            <person name="Lucas S."/>
            <person name="Lundell T."/>
            <person name="Martin R."/>
            <person name="McLaughlin D.J."/>
            <person name="Morgenstern I."/>
            <person name="Morin E."/>
            <person name="Murat C."/>
            <person name="Nagy L.G."/>
            <person name="Nolan M."/>
            <person name="Ohm R.A."/>
            <person name="Patyshakuliyeva A."/>
            <person name="Rokas A."/>
            <person name="Ruiz-Duenas F.J."/>
            <person name="Sabat G."/>
            <person name="Salamov A."/>
            <person name="Samejima M."/>
            <person name="Schmutz J."/>
            <person name="Slot J.C."/>
            <person name="St John F."/>
            <person name="Stenlid J."/>
            <person name="Sun H."/>
            <person name="Sun S."/>
            <person name="Syed K."/>
            <person name="Tsang A."/>
            <person name="Wiebenga A."/>
            <person name="Young D."/>
            <person name="Pisabarro A."/>
            <person name="Eastwood D.C."/>
            <person name="Martin F."/>
            <person name="Cullen D."/>
            <person name="Grigoriev I.V."/>
            <person name="Hibbett D.S."/>
        </authorList>
    </citation>
    <scope>NUCLEOTIDE SEQUENCE [LARGE SCALE GENOMIC DNA]</scope>
    <source>
        <strain evidence="8">RWD-64-598 SS2</strain>
    </source>
</reference>
<feature type="region of interest" description="Disordered" evidence="3">
    <location>
        <begin position="71"/>
        <end position="95"/>
    </location>
</feature>
<feature type="domain" description="RSE1/DDB1/CPSF1 first beta-propeller" evidence="5">
    <location>
        <begin position="115"/>
        <end position="359"/>
    </location>
</feature>
<comment type="subcellular location">
    <subcellularLocation>
        <location evidence="1">Nucleus</location>
    </subcellularLocation>
</comment>
<evidence type="ECO:0000256" key="2">
    <source>
        <dbReference type="ARBA" id="ARBA00023242"/>
    </source>
</evidence>